<keyword evidence="7" id="KW-1185">Reference proteome</keyword>
<keyword evidence="6" id="KW-0328">Glycosyltransferase</keyword>
<sequence length="122" mass="13910">MTSQSLIPLPDPQARRWAMLCHYAAFFWFVAPLIGNVLGPLIVWQLQKDRDPFVDRQGREALNFQITYSLLMMLCGALAWVFIGFPLMLLVNLTTLVLVVIAGIRANAGEAWRYPFCLRLVK</sequence>
<dbReference type="RefSeq" id="WP_039806807.1">
    <property type="nucleotide sequence ID" value="NZ_CP010415.1"/>
</dbReference>
<dbReference type="Proteomes" id="UP000068210">
    <property type="component" value="Chromosome"/>
</dbReference>
<keyword evidence="2 5" id="KW-0812">Transmembrane</keyword>
<keyword evidence="4 5" id="KW-0472">Membrane</keyword>
<accession>A0A0C4WWD9</accession>
<evidence type="ECO:0000256" key="4">
    <source>
        <dbReference type="ARBA" id="ARBA00023136"/>
    </source>
</evidence>
<evidence type="ECO:0000313" key="6">
    <source>
        <dbReference type="EMBL" id="AJE23252.1"/>
    </source>
</evidence>
<feature type="transmembrane region" description="Helical" evidence="5">
    <location>
        <begin position="66"/>
        <end position="83"/>
    </location>
</feature>
<dbReference type="AlphaFoldDB" id="A0A0C4WWD9"/>
<evidence type="ECO:0000256" key="3">
    <source>
        <dbReference type="ARBA" id="ARBA00022989"/>
    </source>
</evidence>
<feature type="transmembrane region" description="Helical" evidence="5">
    <location>
        <begin position="25"/>
        <end position="46"/>
    </location>
</feature>
<dbReference type="InterPro" id="IPR019109">
    <property type="entry name" value="MamF_MmsF"/>
</dbReference>
<keyword evidence="6" id="KW-0808">Transferase</keyword>
<dbReference type="KEGG" id="acx:Achr_38660"/>
<reference evidence="6 7" key="1">
    <citation type="journal article" date="2015" name="PLoS ONE">
        <title>Azotobacter Genomes: The Genome of Azotobacter chroococcum NCIMB 8003 (ATCC 4412).</title>
        <authorList>
            <person name="Robson R.L."/>
            <person name="Jones R."/>
            <person name="Robson R.M."/>
            <person name="Schwartz A."/>
            <person name="Richardson T.H."/>
        </authorList>
    </citation>
    <scope>NUCLEOTIDE SEQUENCE [LARGE SCALE GENOMIC DNA]</scope>
    <source>
        <strain evidence="6 7">NCIMB 8003</strain>
    </source>
</reference>
<dbReference type="GO" id="GO:0016757">
    <property type="term" value="F:glycosyltransferase activity"/>
    <property type="evidence" value="ECO:0007669"/>
    <property type="project" value="UniProtKB-KW"/>
</dbReference>
<gene>
    <name evidence="6" type="ORF">Achr_38660</name>
</gene>
<organism evidence="6 7">
    <name type="scientific">Azotobacter chroococcum NCIMB 8003</name>
    <dbReference type="NCBI Taxonomy" id="1328314"/>
    <lineage>
        <taxon>Bacteria</taxon>
        <taxon>Pseudomonadati</taxon>
        <taxon>Pseudomonadota</taxon>
        <taxon>Gammaproteobacteria</taxon>
        <taxon>Pseudomonadales</taxon>
        <taxon>Pseudomonadaceae</taxon>
        <taxon>Azotobacter</taxon>
    </lineage>
</organism>
<proteinExistence type="predicted"/>
<feature type="transmembrane region" description="Helical" evidence="5">
    <location>
        <begin position="89"/>
        <end position="108"/>
    </location>
</feature>
<evidence type="ECO:0000256" key="1">
    <source>
        <dbReference type="ARBA" id="ARBA00004141"/>
    </source>
</evidence>
<name>A0A0C4WWD9_9GAMM</name>
<evidence type="ECO:0000256" key="2">
    <source>
        <dbReference type="ARBA" id="ARBA00022692"/>
    </source>
</evidence>
<evidence type="ECO:0000256" key="5">
    <source>
        <dbReference type="SAM" id="Phobius"/>
    </source>
</evidence>
<evidence type="ECO:0000313" key="7">
    <source>
        <dbReference type="Proteomes" id="UP000068210"/>
    </source>
</evidence>
<dbReference type="Pfam" id="PF09685">
    <property type="entry name" value="MamF_MmsF"/>
    <property type="match status" value="1"/>
</dbReference>
<dbReference type="HOGENOM" id="CLU_104196_0_2_6"/>
<keyword evidence="3 5" id="KW-1133">Transmembrane helix</keyword>
<dbReference type="EMBL" id="CP010415">
    <property type="protein sequence ID" value="AJE23252.1"/>
    <property type="molecule type" value="Genomic_DNA"/>
</dbReference>
<protein>
    <submittedName>
        <fullName evidence="6">Orotate phosphoribosyltransferase</fullName>
    </submittedName>
</protein>
<dbReference type="STRING" id="1328314.Achr_38660"/>
<comment type="subcellular location">
    <subcellularLocation>
        <location evidence="1">Membrane</location>
        <topology evidence="1">Multi-pass membrane protein</topology>
    </subcellularLocation>
</comment>